<evidence type="ECO:0000313" key="4">
    <source>
        <dbReference type="EMBL" id="CAE0229871.1"/>
    </source>
</evidence>
<name>A0A7S3FS49_9SPIT</name>
<dbReference type="PANTHER" id="PTHR10340">
    <property type="entry name" value="SPHINGOMYELIN PHOSPHODIESTERASE"/>
    <property type="match status" value="1"/>
</dbReference>
<keyword evidence="2" id="KW-0325">Glycoprotein</keyword>
<dbReference type="PANTHER" id="PTHR10340:SF57">
    <property type="entry name" value="METALLOPHOS DOMAIN-CONTAINING PROTEIN"/>
    <property type="match status" value="1"/>
</dbReference>
<dbReference type="InterPro" id="IPR045473">
    <property type="entry name" value="ASM_C"/>
</dbReference>
<accession>A0A7S3FS49</accession>
<keyword evidence="1" id="KW-0378">Hydrolase</keyword>
<feature type="domain" description="Sphingomyelin phosphodiesterase C-terminal" evidence="3">
    <location>
        <begin position="47"/>
        <end position="114"/>
    </location>
</feature>
<dbReference type="Pfam" id="PF19272">
    <property type="entry name" value="ASMase_C"/>
    <property type="match status" value="1"/>
</dbReference>
<evidence type="ECO:0000256" key="1">
    <source>
        <dbReference type="ARBA" id="ARBA00022801"/>
    </source>
</evidence>
<evidence type="ECO:0000259" key="3">
    <source>
        <dbReference type="Pfam" id="PF19272"/>
    </source>
</evidence>
<dbReference type="AlphaFoldDB" id="A0A7S3FS49"/>
<organism evidence="4">
    <name type="scientific">Strombidium rassoulzadegani</name>
    <dbReference type="NCBI Taxonomy" id="1082188"/>
    <lineage>
        <taxon>Eukaryota</taxon>
        <taxon>Sar</taxon>
        <taxon>Alveolata</taxon>
        <taxon>Ciliophora</taxon>
        <taxon>Intramacronucleata</taxon>
        <taxon>Spirotrichea</taxon>
        <taxon>Oligotrichia</taxon>
        <taxon>Strombidiidae</taxon>
        <taxon>Strombidium</taxon>
    </lineage>
</organism>
<dbReference type="GO" id="GO:0016787">
    <property type="term" value="F:hydrolase activity"/>
    <property type="evidence" value="ECO:0007669"/>
    <property type="project" value="UniProtKB-KW"/>
</dbReference>
<evidence type="ECO:0000256" key="2">
    <source>
        <dbReference type="ARBA" id="ARBA00023180"/>
    </source>
</evidence>
<sequence length="188" mass="22022">MDRYQHIIRFSMFGHTHDEEIFLTMGMETKKPIGFDFIAGSGTPDGSHNPAFTVIDFDKEYMIPLNIHTYAMNLTEANANPERTPVWEEQHDFLEEYGLKDLSPSSIMDLTFRLYDDADVASQYMWNTRRRATEKKQAELHQKKYLCMQASETFEHKDCMGSPHIDLKTLDTTDYFEYLIGNWIKVTK</sequence>
<protein>
    <recommendedName>
        <fullName evidence="3">Sphingomyelin phosphodiesterase C-terminal domain-containing protein</fullName>
    </recommendedName>
</protein>
<reference evidence="4" key="1">
    <citation type="submission" date="2021-01" db="EMBL/GenBank/DDBJ databases">
        <authorList>
            <person name="Corre E."/>
            <person name="Pelletier E."/>
            <person name="Niang G."/>
            <person name="Scheremetjew M."/>
            <person name="Finn R."/>
            <person name="Kale V."/>
            <person name="Holt S."/>
            <person name="Cochrane G."/>
            <person name="Meng A."/>
            <person name="Brown T."/>
            <person name="Cohen L."/>
        </authorList>
    </citation>
    <scope>NUCLEOTIDE SEQUENCE</scope>
    <source>
        <strain evidence="4">Ras09</strain>
    </source>
</reference>
<proteinExistence type="predicted"/>
<dbReference type="EMBL" id="HBIA01003201">
    <property type="protein sequence ID" value="CAE0229871.1"/>
    <property type="molecule type" value="Transcribed_RNA"/>
</dbReference>
<gene>
    <name evidence="4" type="ORF">SRAS04492_LOCUS1655</name>
</gene>